<name>A0ABW5Y195_9BACL</name>
<dbReference type="Gene3D" id="1.10.357.40">
    <property type="entry name" value="YbiA-like"/>
    <property type="match status" value="1"/>
</dbReference>
<gene>
    <name evidence="3" type="ORF">ACFSY7_11325</name>
</gene>
<dbReference type="SUPFAM" id="SSF143990">
    <property type="entry name" value="YbiA-like"/>
    <property type="match status" value="1"/>
</dbReference>
<dbReference type="RefSeq" id="WP_380147917.1">
    <property type="nucleotide sequence ID" value="NZ_JBHUOR010000097.1"/>
</dbReference>
<comment type="caution">
    <text evidence="3">The sequence shown here is derived from an EMBL/GenBank/DDBJ whole genome shotgun (WGS) entry which is preliminary data.</text>
</comment>
<dbReference type="CDD" id="cd15457">
    <property type="entry name" value="NADAR"/>
    <property type="match status" value="1"/>
</dbReference>
<accession>A0ABW5Y195</accession>
<comment type="catalytic activity">
    <reaction evidence="2">
        <text>2,5-diamino-6-hydroxy-4-(5-phosphoribosylamino)-pyrimidine + H2O = 2,5,6-triamino-4-hydroxypyrimidine + D-ribose 5-phosphate</text>
        <dbReference type="Rhea" id="RHEA:23436"/>
        <dbReference type="ChEBI" id="CHEBI:15377"/>
        <dbReference type="ChEBI" id="CHEBI:58614"/>
        <dbReference type="ChEBI" id="CHEBI:78346"/>
        <dbReference type="ChEBI" id="CHEBI:137796"/>
    </reaction>
</comment>
<evidence type="ECO:0000313" key="3">
    <source>
        <dbReference type="EMBL" id="MFD2869084.1"/>
    </source>
</evidence>
<organism evidence="3 4">
    <name type="scientific">Kurthia populi</name>
    <dbReference type="NCBI Taxonomy" id="1562132"/>
    <lineage>
        <taxon>Bacteria</taxon>
        <taxon>Bacillati</taxon>
        <taxon>Bacillota</taxon>
        <taxon>Bacilli</taxon>
        <taxon>Bacillales</taxon>
        <taxon>Caryophanaceae</taxon>
        <taxon>Kurthia</taxon>
    </lineage>
</organism>
<proteinExistence type="predicted"/>
<dbReference type="InterPro" id="IPR012816">
    <property type="entry name" value="NADAR"/>
</dbReference>
<evidence type="ECO:0000313" key="4">
    <source>
        <dbReference type="Proteomes" id="UP001597568"/>
    </source>
</evidence>
<reference evidence="4" key="1">
    <citation type="journal article" date="2019" name="Int. J. Syst. Evol. Microbiol.">
        <title>The Global Catalogue of Microorganisms (GCM) 10K type strain sequencing project: providing services to taxonomists for standard genome sequencing and annotation.</title>
        <authorList>
            <consortium name="The Broad Institute Genomics Platform"/>
            <consortium name="The Broad Institute Genome Sequencing Center for Infectious Disease"/>
            <person name="Wu L."/>
            <person name="Ma J."/>
        </authorList>
    </citation>
    <scope>NUCLEOTIDE SEQUENCE [LARGE SCALE GENOMIC DNA]</scope>
    <source>
        <strain evidence="4">KCTC 33522</strain>
    </source>
</reference>
<keyword evidence="4" id="KW-1185">Reference proteome</keyword>
<protein>
    <submittedName>
        <fullName evidence="3">NADAR family protein</fullName>
    </submittedName>
</protein>
<evidence type="ECO:0000256" key="1">
    <source>
        <dbReference type="ARBA" id="ARBA00000022"/>
    </source>
</evidence>
<dbReference type="InterPro" id="IPR037238">
    <property type="entry name" value="YbiA-like_sf"/>
</dbReference>
<dbReference type="Proteomes" id="UP001597568">
    <property type="component" value="Unassembled WGS sequence"/>
</dbReference>
<comment type="catalytic activity">
    <reaction evidence="1">
        <text>5-amino-6-(5-phospho-D-ribosylamino)uracil + H2O = 5,6-diaminouracil + D-ribose 5-phosphate</text>
        <dbReference type="Rhea" id="RHEA:55020"/>
        <dbReference type="ChEBI" id="CHEBI:15377"/>
        <dbReference type="ChEBI" id="CHEBI:46252"/>
        <dbReference type="ChEBI" id="CHEBI:58453"/>
        <dbReference type="ChEBI" id="CHEBI:78346"/>
    </reaction>
</comment>
<evidence type="ECO:0000256" key="2">
    <source>
        <dbReference type="ARBA" id="ARBA00000751"/>
    </source>
</evidence>
<dbReference type="EMBL" id="JBHUOR010000097">
    <property type="protein sequence ID" value="MFD2869084.1"/>
    <property type="molecule type" value="Genomic_DNA"/>
</dbReference>
<sequence length="723" mass="81894">MKNIILNNHLSDEYNALSNNSNHPFTLGGYEWPTVTHYIEAQKFVGTARFEEIRLMVTPEEAEKAGENLELANENTVTRAALIAKLYTYPEILALLLDTNGRAIQDAADPIWNKLGFYWTMIRNEFQNILILESEKEPSNVAAVDYIERHKVIEELRGLPADAFSKLRHLQPEVGCFNRCSFCSQSAGTRIWSLNLNGLQNIFSALKTVAMEKAQQFRTQEGDYYLDPTGPLTLNQRFHPYFEMPKHGLLGYGRLSHRPGVIFPYLDNDISTYPFLKQYIQYAAEDLGVKVRLSTVGYSRHNTQLQDMHDQINEHHLNHVAGVRLSITPYTYGWKNKATRDSFKEDVANVLATYKPLIDHLKPGQRTGCVEFRFKPLLEDRLVFRELFDANDHHVMAVGPYALMSTERAAPFTKSYIHVDEANQMHVDGKGQSYLMIQSDKLRDVATDELSMTVEMLLTEAHAMSRFVQVYLFENEDGVYYGVDPMMQNNGMFAKQFYPPTAKRPSAGCIDSERYFLNTLLSYKRQKGISDRRGTFEAATWTDVANTVHLLMHAAAELASSNQHAANYVQAEIIPLIQLYAEALLTAGYAPSYFFLSTFTVDTGSICNLGKAYNEFKHLASRPHIPLTPQQEKSFGLQGALSMEGEKWRISVAPYSHQVLRDTSIGKRNLLADKGSLLIERENLALRSVGGANGMADIRQHVPFSHIDIFNVSDGEERIIGSK</sequence>